<dbReference type="InterPro" id="IPR011250">
    <property type="entry name" value="OMP/PagP_B-barrel"/>
</dbReference>
<evidence type="ECO:0000313" key="4">
    <source>
        <dbReference type="EMBL" id="MBO0903993.1"/>
    </source>
</evidence>
<evidence type="ECO:0000313" key="5">
    <source>
        <dbReference type="Proteomes" id="UP000664288"/>
    </source>
</evidence>
<dbReference type="SUPFAM" id="SSF56925">
    <property type="entry name" value="OMPA-like"/>
    <property type="match status" value="1"/>
</dbReference>
<dbReference type="Pfam" id="PF13505">
    <property type="entry name" value="OMP_b-brl"/>
    <property type="match status" value="1"/>
</dbReference>
<sequence length="264" mass="28047">MKVAVWIGALAASAVVAAGGTSFAADLDPIYAPIYQDVPEVQPVEIGTGWYLRGDVGYQFKSDIDTSYSATTPAGSVSGDYDGLSLPASAEFSGGIGYKFNEFLRTDATVGYWKSHVDNVSFGAADASLDSKAEAYELMANAYVDLGTYAGFTPYLGAGAGAVHVSYETGCRYLSTSCDANFDELKTDEGSDWRFAYSLMAGVSYDVSKNLKLDVGYRFMDVDGGGVTEVIGQNTTTGDTMAISGSDDGFKRHTIQAGIRYSIW</sequence>
<accession>A0ABS3J2W3</accession>
<keyword evidence="1 2" id="KW-0732">Signal</keyword>
<name>A0ABS3J2W3_9HYPH</name>
<dbReference type="RefSeq" id="WP_207350629.1">
    <property type="nucleotide sequence ID" value="NZ_JAFMPY010000008.1"/>
</dbReference>
<proteinExistence type="predicted"/>
<dbReference type="Gene3D" id="2.40.160.20">
    <property type="match status" value="1"/>
</dbReference>
<feature type="chain" id="PRO_5045639178" evidence="2">
    <location>
        <begin position="25"/>
        <end position="264"/>
    </location>
</feature>
<gene>
    <name evidence="4" type="ORF">J1C47_10090</name>
</gene>
<evidence type="ECO:0000256" key="1">
    <source>
        <dbReference type="ARBA" id="ARBA00022729"/>
    </source>
</evidence>
<dbReference type="EMBL" id="JAFMPY010000008">
    <property type="protein sequence ID" value="MBO0903993.1"/>
    <property type="molecule type" value="Genomic_DNA"/>
</dbReference>
<organism evidence="4 5">
    <name type="scientific">Jiella sonneratiae</name>
    <dbReference type="NCBI Taxonomy" id="2816856"/>
    <lineage>
        <taxon>Bacteria</taxon>
        <taxon>Pseudomonadati</taxon>
        <taxon>Pseudomonadota</taxon>
        <taxon>Alphaproteobacteria</taxon>
        <taxon>Hyphomicrobiales</taxon>
        <taxon>Aurantimonadaceae</taxon>
        <taxon>Jiella</taxon>
    </lineage>
</organism>
<evidence type="ECO:0000259" key="3">
    <source>
        <dbReference type="Pfam" id="PF13505"/>
    </source>
</evidence>
<comment type="caution">
    <text evidence="4">The sequence shown here is derived from an EMBL/GenBank/DDBJ whole genome shotgun (WGS) entry which is preliminary data.</text>
</comment>
<evidence type="ECO:0000256" key="2">
    <source>
        <dbReference type="SAM" id="SignalP"/>
    </source>
</evidence>
<feature type="signal peptide" evidence="2">
    <location>
        <begin position="1"/>
        <end position="24"/>
    </location>
</feature>
<keyword evidence="5" id="KW-1185">Reference proteome</keyword>
<feature type="domain" description="Outer membrane protein beta-barrel" evidence="3">
    <location>
        <begin position="48"/>
        <end position="261"/>
    </location>
</feature>
<dbReference type="InterPro" id="IPR027385">
    <property type="entry name" value="Beta-barrel_OMP"/>
</dbReference>
<protein>
    <submittedName>
        <fullName evidence="4">Porin family protein</fullName>
    </submittedName>
</protein>
<dbReference type="Proteomes" id="UP000664288">
    <property type="component" value="Unassembled WGS sequence"/>
</dbReference>
<reference evidence="4 5" key="1">
    <citation type="submission" date="2021-03" db="EMBL/GenBank/DDBJ databases">
        <title>Whole genome sequence of Jiella sp. MQZ13P-4.</title>
        <authorList>
            <person name="Tuo L."/>
        </authorList>
    </citation>
    <scope>NUCLEOTIDE SEQUENCE [LARGE SCALE GENOMIC DNA]</scope>
    <source>
        <strain evidence="4 5">MQZ13P-4</strain>
    </source>
</reference>